<dbReference type="PANTHER" id="PTHR33797:SF2">
    <property type="entry name" value="ORGANIC HYDROPEROXIDE RESISTANCE PROTEIN-LIKE"/>
    <property type="match status" value="1"/>
</dbReference>
<name>A0A7X4YUR8_9BACL</name>
<evidence type="ECO:0000313" key="2">
    <source>
        <dbReference type="EMBL" id="NBC72912.1"/>
    </source>
</evidence>
<accession>A0A7X4YUR8</accession>
<dbReference type="Pfam" id="PF02566">
    <property type="entry name" value="OsmC"/>
    <property type="match status" value="1"/>
</dbReference>
<comment type="similarity">
    <text evidence="1">Belongs to the OsmC/Ohr family.</text>
</comment>
<sequence>MDPLYTASVMVTGGREGKLTSSDGVLNLDLVMPKELGGAGGAATNPEQLFAAGYAACFESALNLACRQKKVKFDGTSVTAHVTIGKDETGGFELAVALDVTLKGVDAGLAKELTEDAHQICPYSKATKGNIDVAIRVV</sequence>
<dbReference type="EMBL" id="JAAAMU010000024">
    <property type="protein sequence ID" value="NBC72912.1"/>
    <property type="molecule type" value="Genomic_DNA"/>
</dbReference>
<dbReference type="GO" id="GO:0006979">
    <property type="term" value="P:response to oxidative stress"/>
    <property type="evidence" value="ECO:0007669"/>
    <property type="project" value="InterPro"/>
</dbReference>
<dbReference type="Gene3D" id="2.20.25.10">
    <property type="match status" value="1"/>
</dbReference>
<dbReference type="RefSeq" id="WP_161704360.1">
    <property type="nucleotide sequence ID" value="NZ_JAAAMU010000024.1"/>
</dbReference>
<keyword evidence="3" id="KW-1185">Reference proteome</keyword>
<reference evidence="2 3" key="1">
    <citation type="submission" date="2020-01" db="EMBL/GenBank/DDBJ databases">
        <title>Paenibacillus soybeanensis sp. nov. isolated from the nodules of soybean (Glycine max(L.) Merr).</title>
        <authorList>
            <person name="Wang H."/>
        </authorList>
    </citation>
    <scope>NUCLEOTIDE SEQUENCE [LARGE SCALE GENOMIC DNA]</scope>
    <source>
        <strain evidence="2 3">DSM 23054</strain>
    </source>
</reference>
<dbReference type="OrthoDB" id="9797508at2"/>
<dbReference type="InterPro" id="IPR015946">
    <property type="entry name" value="KH_dom-like_a/b"/>
</dbReference>
<dbReference type="Gene3D" id="3.30.300.20">
    <property type="match status" value="1"/>
</dbReference>
<dbReference type="SUPFAM" id="SSF82784">
    <property type="entry name" value="OsmC-like"/>
    <property type="match status" value="1"/>
</dbReference>
<organism evidence="2 3">
    <name type="scientific">Paenibacillus sacheonensis</name>
    <dbReference type="NCBI Taxonomy" id="742054"/>
    <lineage>
        <taxon>Bacteria</taxon>
        <taxon>Bacillati</taxon>
        <taxon>Bacillota</taxon>
        <taxon>Bacilli</taxon>
        <taxon>Bacillales</taxon>
        <taxon>Paenibacillaceae</taxon>
        <taxon>Paenibacillus</taxon>
    </lineage>
</organism>
<dbReference type="PANTHER" id="PTHR33797">
    <property type="entry name" value="ORGANIC HYDROPEROXIDE RESISTANCE PROTEIN-LIKE"/>
    <property type="match status" value="1"/>
</dbReference>
<protein>
    <submittedName>
        <fullName evidence="2">Ohr family peroxiredoxin</fullName>
    </submittedName>
</protein>
<dbReference type="AlphaFoldDB" id="A0A7X4YUR8"/>
<comment type="caution">
    <text evidence="2">The sequence shown here is derived from an EMBL/GenBank/DDBJ whole genome shotgun (WGS) entry which is preliminary data.</text>
</comment>
<dbReference type="InterPro" id="IPR036102">
    <property type="entry name" value="OsmC/Ohrsf"/>
</dbReference>
<dbReference type="Proteomes" id="UP000558113">
    <property type="component" value="Unassembled WGS sequence"/>
</dbReference>
<gene>
    <name evidence="2" type="ORF">GT003_28355</name>
</gene>
<dbReference type="InterPro" id="IPR003718">
    <property type="entry name" value="OsmC/Ohr_fam"/>
</dbReference>
<dbReference type="InterPro" id="IPR019953">
    <property type="entry name" value="OHR"/>
</dbReference>
<dbReference type="NCBIfam" id="TIGR03561">
    <property type="entry name" value="organ_hyd_perox"/>
    <property type="match status" value="1"/>
</dbReference>
<evidence type="ECO:0000256" key="1">
    <source>
        <dbReference type="ARBA" id="ARBA00007378"/>
    </source>
</evidence>
<evidence type="ECO:0000313" key="3">
    <source>
        <dbReference type="Proteomes" id="UP000558113"/>
    </source>
</evidence>
<proteinExistence type="inferred from homology"/>